<organism evidence="2 3">
    <name type="scientific">Sphingomonas lenta</name>
    <dbReference type="NCBI Taxonomy" id="1141887"/>
    <lineage>
        <taxon>Bacteria</taxon>
        <taxon>Pseudomonadati</taxon>
        <taxon>Pseudomonadota</taxon>
        <taxon>Alphaproteobacteria</taxon>
        <taxon>Sphingomonadales</taxon>
        <taxon>Sphingomonadaceae</taxon>
        <taxon>Sphingomonas</taxon>
    </lineage>
</organism>
<keyword evidence="3" id="KW-1185">Reference proteome</keyword>
<dbReference type="OrthoDB" id="7586249at2"/>
<evidence type="ECO:0000256" key="1">
    <source>
        <dbReference type="SAM" id="SignalP"/>
    </source>
</evidence>
<comment type="caution">
    <text evidence="2">The sequence shown here is derived from an EMBL/GenBank/DDBJ whole genome shotgun (WGS) entry which is preliminary data.</text>
</comment>
<dbReference type="EMBL" id="NSLI01000004">
    <property type="protein sequence ID" value="PAX06996.1"/>
    <property type="molecule type" value="Genomic_DNA"/>
</dbReference>
<dbReference type="AlphaFoldDB" id="A0A2A2SCK8"/>
<evidence type="ECO:0008006" key="4">
    <source>
        <dbReference type="Google" id="ProtNLM"/>
    </source>
</evidence>
<evidence type="ECO:0000313" key="2">
    <source>
        <dbReference type="EMBL" id="PAX06996.1"/>
    </source>
</evidence>
<accession>A0A2A2SCK8</accession>
<reference evidence="3" key="1">
    <citation type="submission" date="2017-09" db="EMBL/GenBank/DDBJ databases">
        <authorList>
            <person name="Feng G."/>
            <person name="Zhu H."/>
        </authorList>
    </citation>
    <scope>NUCLEOTIDE SEQUENCE [LARGE SCALE GENOMIC DNA]</scope>
    <source>
        <strain evidence="3">1PNM-20</strain>
    </source>
</reference>
<name>A0A2A2SCK8_9SPHN</name>
<feature type="signal peptide" evidence="1">
    <location>
        <begin position="1"/>
        <end position="29"/>
    </location>
</feature>
<dbReference type="RefSeq" id="WP_095998821.1">
    <property type="nucleotide sequence ID" value="NZ_NSLI01000004.1"/>
</dbReference>
<sequence length="124" mass="13252">MNARHRLASIAFVVVTTLFPLATAGRAEAGPTAVRHNLDGSRSVHVSYADLNLATEAGKATFNRRLRRAYRAVCPQPGFGPGIVEPPQCRRVAAAGAKRSVELAIARHVGRQDGTQLALATARR</sequence>
<keyword evidence="1" id="KW-0732">Signal</keyword>
<dbReference type="NCBIfam" id="TIGR04433">
    <property type="entry name" value="UrcA_uranyl"/>
    <property type="match status" value="1"/>
</dbReference>
<proteinExistence type="predicted"/>
<protein>
    <recommendedName>
        <fullName evidence="4">UrcA family protein</fullName>
    </recommendedName>
</protein>
<dbReference type="InterPro" id="IPR030972">
    <property type="entry name" value="UrcA_uranyl"/>
</dbReference>
<dbReference type="Proteomes" id="UP000218151">
    <property type="component" value="Unassembled WGS sequence"/>
</dbReference>
<gene>
    <name evidence="2" type="ORF">CKY28_13100</name>
</gene>
<evidence type="ECO:0000313" key="3">
    <source>
        <dbReference type="Proteomes" id="UP000218151"/>
    </source>
</evidence>
<feature type="chain" id="PRO_5013014125" description="UrcA family protein" evidence="1">
    <location>
        <begin position="30"/>
        <end position="124"/>
    </location>
</feature>